<evidence type="ECO:0000313" key="2">
    <source>
        <dbReference type="EMBL" id="PWN42419.1"/>
    </source>
</evidence>
<name>A0A316VY87_9BASI</name>
<accession>A0A316VY87</accession>
<dbReference type="RefSeq" id="XP_025369579.1">
    <property type="nucleotide sequence ID" value="XM_025513992.1"/>
</dbReference>
<dbReference type="GeneID" id="37035862"/>
<evidence type="ECO:0000256" key="1">
    <source>
        <dbReference type="SAM" id="SignalP"/>
    </source>
</evidence>
<dbReference type="EMBL" id="KZ819380">
    <property type="protein sequence ID" value="PWN42419.1"/>
    <property type="molecule type" value="Genomic_DNA"/>
</dbReference>
<organism evidence="2 3">
    <name type="scientific">Ceraceosorus guamensis</name>
    <dbReference type="NCBI Taxonomy" id="1522189"/>
    <lineage>
        <taxon>Eukaryota</taxon>
        <taxon>Fungi</taxon>
        <taxon>Dikarya</taxon>
        <taxon>Basidiomycota</taxon>
        <taxon>Ustilaginomycotina</taxon>
        <taxon>Exobasidiomycetes</taxon>
        <taxon>Ceraceosorales</taxon>
        <taxon>Ceraceosoraceae</taxon>
        <taxon>Ceraceosorus</taxon>
    </lineage>
</organism>
<dbReference type="Proteomes" id="UP000245783">
    <property type="component" value="Unassembled WGS sequence"/>
</dbReference>
<evidence type="ECO:0000313" key="3">
    <source>
        <dbReference type="Proteomes" id="UP000245783"/>
    </source>
</evidence>
<sequence>MASLFTIVIAPAAFVTCRFCCDAIRYVVGILAGYKVKSLVVSAGLSDASDLNTARVPAASTSTSSPPSASSQ</sequence>
<gene>
    <name evidence="2" type="ORF">IE81DRAFT_323580</name>
</gene>
<dbReference type="AlphaFoldDB" id="A0A316VY87"/>
<reference evidence="2 3" key="1">
    <citation type="journal article" date="2018" name="Mol. Biol. Evol.">
        <title>Broad Genomic Sampling Reveals a Smut Pathogenic Ancestry of the Fungal Clade Ustilaginomycotina.</title>
        <authorList>
            <person name="Kijpornyongpan T."/>
            <person name="Mondo S.J."/>
            <person name="Barry K."/>
            <person name="Sandor L."/>
            <person name="Lee J."/>
            <person name="Lipzen A."/>
            <person name="Pangilinan J."/>
            <person name="LaButti K."/>
            <person name="Hainaut M."/>
            <person name="Henrissat B."/>
            <person name="Grigoriev I.V."/>
            <person name="Spatafora J.W."/>
            <person name="Aime M.C."/>
        </authorList>
    </citation>
    <scope>NUCLEOTIDE SEQUENCE [LARGE SCALE GENOMIC DNA]</scope>
    <source>
        <strain evidence="2 3">MCA 4658</strain>
    </source>
</reference>
<feature type="chain" id="PRO_5016440763" evidence="1">
    <location>
        <begin position="18"/>
        <end position="72"/>
    </location>
</feature>
<feature type="signal peptide" evidence="1">
    <location>
        <begin position="1"/>
        <end position="17"/>
    </location>
</feature>
<keyword evidence="1" id="KW-0732">Signal</keyword>
<proteinExistence type="predicted"/>
<protein>
    <submittedName>
        <fullName evidence="2">Uncharacterized protein</fullName>
    </submittedName>
</protein>
<dbReference type="InParanoid" id="A0A316VY87"/>
<keyword evidence="3" id="KW-1185">Reference proteome</keyword>